<comment type="caution">
    <text evidence="11">The sequence shown here is derived from an EMBL/GenBank/DDBJ whole genome shotgun (WGS) entry which is preliminary data.</text>
</comment>
<dbReference type="GO" id="GO:0030915">
    <property type="term" value="C:Smc5-Smc6 complex"/>
    <property type="evidence" value="ECO:0007669"/>
    <property type="project" value="UniProtKB-UniRule"/>
</dbReference>
<feature type="compositionally biased region" description="Basic and acidic residues" evidence="8">
    <location>
        <begin position="183"/>
        <end position="206"/>
    </location>
</feature>
<evidence type="ECO:0000313" key="12">
    <source>
        <dbReference type="Proteomes" id="UP000002748"/>
    </source>
</evidence>
<proteinExistence type="inferred from homology"/>
<dbReference type="RefSeq" id="XP_014177530.1">
    <property type="nucleotide sequence ID" value="XM_014322055.1"/>
</dbReference>
<evidence type="ECO:0000256" key="8">
    <source>
        <dbReference type="SAM" id="MobiDB-lite"/>
    </source>
</evidence>
<evidence type="ECO:0000256" key="5">
    <source>
        <dbReference type="ARBA" id="ARBA00023204"/>
    </source>
</evidence>
<feature type="region of interest" description="Disordered" evidence="8">
    <location>
        <begin position="182"/>
        <end position="206"/>
    </location>
</feature>
<comment type="subunit">
    <text evidence="7">Component of the SMC5-SMC6 complex.</text>
</comment>
<evidence type="ECO:0000256" key="3">
    <source>
        <dbReference type="ARBA" id="ARBA00022763"/>
    </source>
</evidence>
<gene>
    <name evidence="11" type="ORF">A1Q1_05323</name>
</gene>
<accession>J6ETN1</accession>
<evidence type="ECO:0000259" key="9">
    <source>
        <dbReference type="Pfam" id="PF08743"/>
    </source>
</evidence>
<keyword evidence="6 7" id="KW-0539">Nucleus</keyword>
<dbReference type="HOGENOM" id="CLU_041037_4_0_1"/>
<dbReference type="InterPro" id="IPR014854">
    <property type="entry name" value="Nse4_C"/>
</dbReference>
<evidence type="ECO:0000256" key="1">
    <source>
        <dbReference type="ARBA" id="ARBA00004123"/>
    </source>
</evidence>
<comment type="similarity">
    <text evidence="2 7">Belongs to the NSE4 family.</text>
</comment>
<feature type="region of interest" description="Disordered" evidence="8">
    <location>
        <begin position="125"/>
        <end position="153"/>
    </location>
</feature>
<evidence type="ECO:0000256" key="4">
    <source>
        <dbReference type="ARBA" id="ARBA00023172"/>
    </source>
</evidence>
<dbReference type="AlphaFoldDB" id="J6ETN1"/>
<comment type="subcellular location">
    <subcellularLocation>
        <location evidence="1 7">Nucleus</location>
    </subcellularLocation>
</comment>
<dbReference type="PANTHER" id="PTHR16140:SF0">
    <property type="entry name" value="NON-STRUCTURAL MAINTENANCE OF CHROMOSOMES ELEMENT 4"/>
    <property type="match status" value="1"/>
</dbReference>
<evidence type="ECO:0000259" key="10">
    <source>
        <dbReference type="Pfam" id="PF15412"/>
    </source>
</evidence>
<comment type="function">
    <text evidence="7">Component of the SMC5-SMC6 complex, that promotes sister chromatid alignment after DNA damage and facilitates double-stranded DNA breaks (DSBs) repair via homologous recombination between sister chromatids.</text>
</comment>
<dbReference type="GO" id="GO:0006310">
    <property type="term" value="P:DNA recombination"/>
    <property type="evidence" value="ECO:0007669"/>
    <property type="project" value="UniProtKB-UniRule"/>
</dbReference>
<dbReference type="OrthoDB" id="361242at2759"/>
<feature type="domain" description="Nse4/EID protein Nse3/MAGE-binding" evidence="10">
    <location>
        <begin position="81"/>
        <end position="135"/>
    </location>
</feature>
<evidence type="ECO:0000256" key="7">
    <source>
        <dbReference type="RuleBase" id="RU365071"/>
    </source>
</evidence>
<keyword evidence="3 7" id="KW-0227">DNA damage</keyword>
<dbReference type="Proteomes" id="UP000002748">
    <property type="component" value="Unassembled WGS sequence"/>
</dbReference>
<evidence type="ECO:0000256" key="2">
    <source>
        <dbReference type="ARBA" id="ARBA00008997"/>
    </source>
</evidence>
<dbReference type="GeneID" id="25988835"/>
<dbReference type="GO" id="GO:0006281">
    <property type="term" value="P:DNA repair"/>
    <property type="evidence" value="ECO:0007669"/>
    <property type="project" value="UniProtKB-UniRule"/>
</dbReference>
<dbReference type="InterPro" id="IPR029225">
    <property type="entry name" value="Nse4_Nse3-bd"/>
</dbReference>
<feature type="region of interest" description="Disordered" evidence="8">
    <location>
        <begin position="309"/>
        <end position="328"/>
    </location>
</feature>
<name>J6ETN1_TRIAS</name>
<dbReference type="InterPro" id="IPR027786">
    <property type="entry name" value="Nse4/EID"/>
</dbReference>
<feature type="compositionally biased region" description="Low complexity" evidence="8">
    <location>
        <begin position="18"/>
        <end position="31"/>
    </location>
</feature>
<feature type="region of interest" description="Disordered" evidence="8">
    <location>
        <begin position="1"/>
        <end position="50"/>
    </location>
</feature>
<dbReference type="PANTHER" id="PTHR16140">
    <property type="entry name" value="NON-STRUCTURAL MAINTENANCE OF CHROMOSOMES ELEMENT 4"/>
    <property type="match status" value="1"/>
</dbReference>
<dbReference type="Pfam" id="PF15412">
    <property type="entry name" value="Nse4-Nse3_bdg"/>
    <property type="match status" value="1"/>
</dbReference>
<organism evidence="11 12">
    <name type="scientific">Trichosporon asahii var. asahii (strain ATCC 90039 / CBS 2479 / JCM 2466 / KCTC 7840 / NBRC 103889/ NCYC 2677 / UAMH 7654)</name>
    <name type="common">Yeast</name>
    <dbReference type="NCBI Taxonomy" id="1186058"/>
    <lineage>
        <taxon>Eukaryota</taxon>
        <taxon>Fungi</taxon>
        <taxon>Dikarya</taxon>
        <taxon>Basidiomycota</taxon>
        <taxon>Agaricomycotina</taxon>
        <taxon>Tremellomycetes</taxon>
        <taxon>Trichosporonales</taxon>
        <taxon>Trichosporonaceae</taxon>
        <taxon>Trichosporon</taxon>
    </lineage>
</organism>
<protein>
    <recommendedName>
        <fullName evidence="7">Non-structural maintenance of chromosomes element 4</fullName>
    </recommendedName>
</protein>
<dbReference type="GO" id="GO:0005634">
    <property type="term" value="C:nucleus"/>
    <property type="evidence" value="ECO:0007669"/>
    <property type="project" value="UniProtKB-SubCell"/>
</dbReference>
<dbReference type="VEuPathDB" id="FungiDB:A1Q1_05323"/>
<keyword evidence="5 7" id="KW-0234">DNA repair</keyword>
<keyword evidence="4 7" id="KW-0233">DNA recombination</keyword>
<reference evidence="11 12" key="1">
    <citation type="journal article" date="2012" name="Eukaryot. Cell">
        <title>Draft genome sequence of CBS 2479, the standard type strain of Trichosporon asahii.</title>
        <authorList>
            <person name="Yang R.Y."/>
            <person name="Li H.T."/>
            <person name="Zhu H."/>
            <person name="Zhou G.P."/>
            <person name="Wang M."/>
            <person name="Wang L."/>
        </authorList>
    </citation>
    <scope>NUCLEOTIDE SEQUENCE [LARGE SCALE GENOMIC DNA]</scope>
    <source>
        <strain evidence="12">ATCC 90039 / CBS 2479 / JCM 2466 / KCTC 7840 / NCYC 2677 / UAMH 7654</strain>
    </source>
</reference>
<feature type="compositionally biased region" description="Acidic residues" evidence="8">
    <location>
        <begin position="125"/>
        <end position="140"/>
    </location>
</feature>
<feature type="domain" description="Non-structural maintenance of chromosome element 4 C-terminal" evidence="9">
    <location>
        <begin position="225"/>
        <end position="310"/>
    </location>
</feature>
<evidence type="ECO:0000256" key="6">
    <source>
        <dbReference type="ARBA" id="ARBA00023242"/>
    </source>
</evidence>
<dbReference type="KEGG" id="tasa:A1Q1_05323"/>
<dbReference type="Pfam" id="PF08743">
    <property type="entry name" value="Nse4_C"/>
    <property type="match status" value="1"/>
</dbReference>
<sequence>MSTAGPSQRRRRGSFDESQAQSQSQRQTQTQDGSRRKRPRGSLREELFDKPDLEEKARIVAGYRDMQMAADVRDTGTAALDARLMMTMGETSANLARKLKLGGVSFDVSEFINNVKSVLGMEAEETQAVDDDSEEDELEETMTQRQRPRRGQTALGDWERIGWMAASLSRRAPGVEFMARQEVAPETRPEEVQQEGKSKTKDPTTTHVKEISAVLRAMDPQRKGVNLFRLFINPDSFAQSVENLFYTSFLVKEGRVGIDVKEDGEIIICASDQYDPAVEGDIAQQQAVIEFDMETWQQAIDTFNITESAIPHRDPPQEELANGRWYGQ</sequence>
<dbReference type="EMBL" id="ALBS01000304">
    <property type="protein sequence ID" value="EJT46112.1"/>
    <property type="molecule type" value="Genomic_DNA"/>
</dbReference>
<evidence type="ECO:0000313" key="11">
    <source>
        <dbReference type="EMBL" id="EJT46112.1"/>
    </source>
</evidence>